<feature type="region of interest" description="Disordered" evidence="1">
    <location>
        <begin position="1"/>
        <end position="116"/>
    </location>
</feature>
<feature type="compositionally biased region" description="Low complexity" evidence="1">
    <location>
        <begin position="1008"/>
        <end position="1028"/>
    </location>
</feature>
<feature type="region of interest" description="Disordered" evidence="1">
    <location>
        <begin position="189"/>
        <end position="309"/>
    </location>
</feature>
<dbReference type="InterPro" id="IPR013087">
    <property type="entry name" value="Znf_C2H2_type"/>
</dbReference>
<sequence>MSGVLLPTPTDMNGLLRTASAPQTGPPRSVFPASTGPGPPPPSPGPPASPAAATAQGSAAKPEQSKVGVSGSGSGANSVSAGGAVVISAGLGANNGPDEQHRTNNSGSPTPSKKIKLSDCKETADVCVGTSVGTITEPDCLGPCEPGTSVTLEGIVWHETEGGVLVVNVTWRGKTYVGTLLDCTRHDWAPPRFCDSPTSDLDSRTPKGRETRSSVHSKLRNGGVKGGRRGVANGTGPVNAPASPTPFIPPRPDNKRKSRAGEDEPSPVSGKKSKIGAPSVSAPVAATPMAACPSPPPSPLLLECPEPNCSKKYKHINGLKYHQTHAHGSAADDDDTKDLTSMSENDESNIEAPSPVTPAKSPDKCQDSPLNTPVKKDSGLTESLASGSSAEVPSTPPSPATPPIAHELPPAAIVCSPSGPLAADIAPAAKPQAVVKPAILRFTAPTPAEEYSSVPTAAIGIFAHAVKPQIPAAPQLATSTQLLAARTGAAAPLPAEPSGLPSDSLAPQSFAAQLQTHVGLGATTQFSQPPNIIIPNQPPSAQLSPTSPTQTVKLTPFKVKPTSALMPDEKKQAPPPLQNPNGAKSSFKKKNRKSPADSPHLSPADPPVFGMEQSGRDEVQSPAYSDISDDGAPVGLESEVDKGKNPDKKTESGQALPHMSQYGIYPYFTQPHQYVVPNQQQPQLETASKPKEPEKGPEREKASSEKDNKKETADYPQKMLQQHYYPYQYMPGYPYNMDPNYGSVPMQPDDKHKEDGRMKESPSPIEPAAKPPPPAAAIQVSMVSKPKQSEHSAKDKHQNDNHQIIKESIEMKNQMSPYLYSRQAAQQPPQPIAQHHGHREREREEEARRYYVYEQQRRKEHQQQQHQAEHKQGSNPKISQSPNVKTKDIKMEEKKEKEVKQEGVKPTMETQGPPPPPTSQYAYIHPSYMQGPHYGTLPFDPSHPMYRGIMVPGPYSSNPYLHPQMPRYHAPEDLSRAQPPSKALDMLQHHAQYYSSHKIHELQERAIKSPTPKTSTASSSPSTNVPASGQSPAQMSAPPTTQAASATTASGKQTPGENNKESRSPPPQRHVHTHHHTHVGLGYPIYGAGPYGGKC</sequence>
<feature type="compositionally biased region" description="Low complexity" evidence="1">
    <location>
        <begin position="50"/>
        <end position="92"/>
    </location>
</feature>
<evidence type="ECO:0000259" key="2">
    <source>
        <dbReference type="PROSITE" id="PS00028"/>
    </source>
</evidence>
<feature type="compositionally biased region" description="Low complexity" evidence="1">
    <location>
        <begin position="277"/>
        <end position="292"/>
    </location>
</feature>
<feature type="compositionally biased region" description="Basic and acidic residues" evidence="1">
    <location>
        <begin position="688"/>
        <end position="713"/>
    </location>
</feature>
<feature type="compositionally biased region" description="Basic and acidic residues" evidence="1">
    <location>
        <begin position="839"/>
        <end position="872"/>
    </location>
</feature>
<evidence type="ECO:0000313" key="4">
    <source>
        <dbReference type="Proteomes" id="UP000019118"/>
    </source>
</evidence>
<organism evidence="3 4">
    <name type="scientific">Dendroctonus ponderosae</name>
    <name type="common">Mountain pine beetle</name>
    <dbReference type="NCBI Taxonomy" id="77166"/>
    <lineage>
        <taxon>Eukaryota</taxon>
        <taxon>Metazoa</taxon>
        <taxon>Ecdysozoa</taxon>
        <taxon>Arthropoda</taxon>
        <taxon>Hexapoda</taxon>
        <taxon>Insecta</taxon>
        <taxon>Pterygota</taxon>
        <taxon>Neoptera</taxon>
        <taxon>Endopterygota</taxon>
        <taxon>Coleoptera</taxon>
        <taxon>Polyphaga</taxon>
        <taxon>Cucujiformia</taxon>
        <taxon>Curculionidae</taxon>
        <taxon>Scolytinae</taxon>
        <taxon>Dendroctonus</taxon>
    </lineage>
</organism>
<keyword evidence="4" id="KW-1185">Reference proteome</keyword>
<feature type="compositionally biased region" description="Low complexity" evidence="1">
    <location>
        <begin position="1036"/>
        <end position="1050"/>
    </location>
</feature>
<dbReference type="PANTHER" id="PTHR21564:SF5">
    <property type="entry name" value="SCRIBBLER, ISOFORM J"/>
    <property type="match status" value="1"/>
</dbReference>
<feature type="compositionally biased region" description="Basic and acidic residues" evidence="1">
    <location>
        <begin position="885"/>
        <end position="903"/>
    </location>
</feature>
<feature type="region of interest" description="Disordered" evidence="1">
    <location>
        <begin position="324"/>
        <end position="406"/>
    </location>
</feature>
<feature type="compositionally biased region" description="Basic and acidic residues" evidence="1">
    <location>
        <begin position="252"/>
        <end position="262"/>
    </location>
</feature>
<feature type="compositionally biased region" description="Pro residues" evidence="1">
    <location>
        <begin position="37"/>
        <end position="49"/>
    </location>
</feature>
<evidence type="ECO:0000313" key="3">
    <source>
        <dbReference type="EnsemblMetazoa" id="XP_019768589.1"/>
    </source>
</evidence>
<feature type="compositionally biased region" description="Basic and acidic residues" evidence="1">
    <location>
        <begin position="787"/>
        <end position="810"/>
    </location>
</feature>
<feature type="domain" description="C2H2-type" evidence="2">
    <location>
        <begin position="304"/>
        <end position="327"/>
    </location>
</feature>
<dbReference type="InterPro" id="IPR040010">
    <property type="entry name" value="ZN608/ZN609"/>
</dbReference>
<dbReference type="PROSITE" id="PS00028">
    <property type="entry name" value="ZINC_FINGER_C2H2_1"/>
    <property type="match status" value="1"/>
</dbReference>
<evidence type="ECO:0000256" key="1">
    <source>
        <dbReference type="SAM" id="MobiDB-lite"/>
    </source>
</evidence>
<proteinExistence type="predicted"/>
<dbReference type="GO" id="GO:0005634">
    <property type="term" value="C:nucleus"/>
    <property type="evidence" value="ECO:0007669"/>
    <property type="project" value="TreeGrafter"/>
</dbReference>
<feature type="region of interest" description="Disordered" evidence="1">
    <location>
        <begin position="1008"/>
        <end position="1086"/>
    </location>
</feature>
<dbReference type="Proteomes" id="UP000019118">
    <property type="component" value="Unassembled WGS sequence"/>
</dbReference>
<feature type="region of interest" description="Disordered" evidence="1">
    <location>
        <begin position="566"/>
        <end position="718"/>
    </location>
</feature>
<feature type="compositionally biased region" description="Polar residues" evidence="1">
    <location>
        <begin position="670"/>
        <end position="686"/>
    </location>
</feature>
<dbReference type="EnsemblMetazoa" id="XM_019913030.1">
    <property type="protein sequence ID" value="XP_019768589.1"/>
    <property type="gene ID" value="LOC109543352"/>
</dbReference>
<name>A0AAR5Q5Q9_DENPD</name>
<feature type="region of interest" description="Disordered" evidence="1">
    <location>
        <begin position="526"/>
        <end position="554"/>
    </location>
</feature>
<feature type="compositionally biased region" description="Polar residues" evidence="1">
    <location>
        <begin position="873"/>
        <end position="883"/>
    </location>
</feature>
<reference evidence="4" key="1">
    <citation type="journal article" date="2013" name="Genome Biol.">
        <title>Draft genome of the mountain pine beetle, Dendroctonus ponderosae Hopkins, a major forest pest.</title>
        <authorList>
            <person name="Keeling C.I."/>
            <person name="Yuen M.M."/>
            <person name="Liao N.Y."/>
            <person name="Docking T.R."/>
            <person name="Chan S.K."/>
            <person name="Taylor G.A."/>
            <person name="Palmquist D.L."/>
            <person name="Jackman S.D."/>
            <person name="Nguyen A."/>
            <person name="Li M."/>
            <person name="Henderson H."/>
            <person name="Janes J.K."/>
            <person name="Zhao Y."/>
            <person name="Pandoh P."/>
            <person name="Moore R."/>
            <person name="Sperling F.A."/>
            <person name="Huber D.P."/>
            <person name="Birol I."/>
            <person name="Jones S.J."/>
            <person name="Bohlmann J."/>
        </authorList>
    </citation>
    <scope>NUCLEOTIDE SEQUENCE</scope>
</reference>
<feature type="compositionally biased region" description="Basic and acidic residues" evidence="1">
    <location>
        <begin position="748"/>
        <end position="760"/>
    </location>
</feature>
<accession>A0AAR5Q5Q9</accession>
<dbReference type="AlphaFoldDB" id="A0AAR5Q5Q9"/>
<feature type="compositionally biased region" description="Basic and acidic residues" evidence="1">
    <location>
        <begin position="639"/>
        <end position="651"/>
    </location>
</feature>
<feature type="compositionally biased region" description="Basic residues" evidence="1">
    <location>
        <begin position="1069"/>
        <end position="1078"/>
    </location>
</feature>
<dbReference type="PANTHER" id="PTHR21564">
    <property type="entry name" value="BRAKELESS PROTEIN"/>
    <property type="match status" value="1"/>
</dbReference>
<dbReference type="GO" id="GO:0006357">
    <property type="term" value="P:regulation of transcription by RNA polymerase II"/>
    <property type="evidence" value="ECO:0007669"/>
    <property type="project" value="TreeGrafter"/>
</dbReference>
<feature type="region of interest" description="Disordered" evidence="1">
    <location>
        <begin position="735"/>
        <end position="916"/>
    </location>
</feature>
<reference evidence="3" key="2">
    <citation type="submission" date="2024-08" db="UniProtKB">
        <authorList>
            <consortium name="EnsemblMetazoa"/>
        </authorList>
    </citation>
    <scope>IDENTIFICATION</scope>
</reference>
<feature type="compositionally biased region" description="Polar residues" evidence="1">
    <location>
        <begin position="540"/>
        <end position="553"/>
    </location>
</feature>
<protein>
    <recommendedName>
        <fullName evidence="2">C2H2-type domain-containing protein</fullName>
    </recommendedName>
</protein>
<feature type="compositionally biased region" description="Basic and acidic residues" evidence="1">
    <location>
        <begin position="201"/>
        <end position="213"/>
    </location>
</feature>